<evidence type="ECO:0000256" key="4">
    <source>
        <dbReference type="PIRSR" id="PIRSR006806-1"/>
    </source>
</evidence>
<dbReference type="EC" id="6.3.3.2" evidence="5"/>
<dbReference type="InterPro" id="IPR002698">
    <property type="entry name" value="FTHF_cligase"/>
</dbReference>
<dbReference type="InterPro" id="IPR024185">
    <property type="entry name" value="FTHF_cligase-like_sf"/>
</dbReference>
<accession>A0A368BW47</accession>
<sequence>MVKSDLRKSQLNRRLHLPQNEYLDRSKKIQINIVESEIFQEANLIACYLPIKNEVDTSYIIKSCFDLNKLIVLPKIISNTMVFALHKVDDTFVVNKFGIKETDNEEISINDIELFICPCLAYNKSGNRLGYGGGYYDKALSSSGAKKIGIAFELQKLSFDSEPHDIPMDYICNENGLFAC</sequence>
<feature type="binding site" evidence="4">
    <location>
        <begin position="3"/>
        <end position="7"/>
    </location>
    <ligand>
        <name>ATP</name>
        <dbReference type="ChEBI" id="CHEBI:30616"/>
    </ligand>
</feature>
<dbReference type="PIRSF" id="PIRSF006806">
    <property type="entry name" value="FTHF_cligase"/>
    <property type="match status" value="1"/>
</dbReference>
<dbReference type="Pfam" id="PF01812">
    <property type="entry name" value="5-FTHF_cyc-lig"/>
    <property type="match status" value="1"/>
</dbReference>
<dbReference type="PANTHER" id="PTHR23407">
    <property type="entry name" value="ATPASE INHIBITOR/5-FORMYLTETRAHYDROFOLATE CYCLO-LIGASE"/>
    <property type="match status" value="1"/>
</dbReference>
<feature type="binding site" evidence="4">
    <location>
        <position position="49"/>
    </location>
    <ligand>
        <name>substrate</name>
    </ligand>
</feature>
<dbReference type="GO" id="GO:0035999">
    <property type="term" value="P:tetrahydrofolate interconversion"/>
    <property type="evidence" value="ECO:0007669"/>
    <property type="project" value="TreeGrafter"/>
</dbReference>
<evidence type="ECO:0000256" key="2">
    <source>
        <dbReference type="ARBA" id="ARBA00022741"/>
    </source>
</evidence>
<feature type="binding site" evidence="4">
    <location>
        <begin position="128"/>
        <end position="136"/>
    </location>
    <ligand>
        <name>ATP</name>
        <dbReference type="ChEBI" id="CHEBI:30616"/>
    </ligand>
</feature>
<evidence type="ECO:0000313" key="6">
    <source>
        <dbReference type="EMBL" id="RCL41549.1"/>
    </source>
</evidence>
<dbReference type="Proteomes" id="UP000253307">
    <property type="component" value="Unassembled WGS sequence"/>
</dbReference>
<keyword evidence="2 4" id="KW-0547">Nucleotide-binding</keyword>
<organism evidence="6 7">
    <name type="scientific">SAR86 cluster bacterium</name>
    <dbReference type="NCBI Taxonomy" id="2030880"/>
    <lineage>
        <taxon>Bacteria</taxon>
        <taxon>Pseudomonadati</taxon>
        <taxon>Pseudomonadota</taxon>
        <taxon>Gammaproteobacteria</taxon>
        <taxon>SAR86 cluster</taxon>
    </lineage>
</organism>
<dbReference type="GO" id="GO:0030272">
    <property type="term" value="F:5-formyltetrahydrofolate cyclo-ligase activity"/>
    <property type="evidence" value="ECO:0007669"/>
    <property type="project" value="UniProtKB-EC"/>
</dbReference>
<dbReference type="GO" id="GO:0005524">
    <property type="term" value="F:ATP binding"/>
    <property type="evidence" value="ECO:0007669"/>
    <property type="project" value="UniProtKB-KW"/>
</dbReference>
<evidence type="ECO:0000313" key="7">
    <source>
        <dbReference type="Proteomes" id="UP000253307"/>
    </source>
</evidence>
<proteinExistence type="inferred from homology"/>
<evidence type="ECO:0000256" key="1">
    <source>
        <dbReference type="ARBA" id="ARBA00010638"/>
    </source>
</evidence>
<keyword evidence="3 4" id="KW-0067">ATP-binding</keyword>
<name>A0A368BW47_9GAMM</name>
<dbReference type="PANTHER" id="PTHR23407:SF1">
    <property type="entry name" value="5-FORMYLTETRAHYDROFOLATE CYCLO-LIGASE"/>
    <property type="match status" value="1"/>
</dbReference>
<evidence type="ECO:0000256" key="3">
    <source>
        <dbReference type="ARBA" id="ARBA00022840"/>
    </source>
</evidence>
<dbReference type="GO" id="GO:0009396">
    <property type="term" value="P:folic acid-containing compound biosynthetic process"/>
    <property type="evidence" value="ECO:0007669"/>
    <property type="project" value="TreeGrafter"/>
</dbReference>
<gene>
    <name evidence="6" type="ORF">DBW96_02010</name>
</gene>
<dbReference type="AlphaFoldDB" id="A0A368BW47"/>
<comment type="similarity">
    <text evidence="1 5">Belongs to the 5-formyltetrahydrofolate cyclo-ligase family.</text>
</comment>
<dbReference type="Gene3D" id="3.40.50.10420">
    <property type="entry name" value="NagB/RpiA/CoA transferase-like"/>
    <property type="match status" value="1"/>
</dbReference>
<keyword evidence="5" id="KW-0460">Magnesium</keyword>
<keyword evidence="6" id="KW-0436">Ligase</keyword>
<comment type="catalytic activity">
    <reaction evidence="5">
        <text>(6S)-5-formyl-5,6,7,8-tetrahydrofolate + ATP = (6R)-5,10-methenyltetrahydrofolate + ADP + phosphate</text>
        <dbReference type="Rhea" id="RHEA:10488"/>
        <dbReference type="ChEBI" id="CHEBI:30616"/>
        <dbReference type="ChEBI" id="CHEBI:43474"/>
        <dbReference type="ChEBI" id="CHEBI:57455"/>
        <dbReference type="ChEBI" id="CHEBI:57457"/>
        <dbReference type="ChEBI" id="CHEBI:456216"/>
        <dbReference type="EC" id="6.3.3.2"/>
    </reaction>
</comment>
<reference evidence="6 7" key="1">
    <citation type="journal article" date="2018" name="Microbiome">
        <title>Fine metagenomic profile of the Mediterranean stratified and mixed water columns revealed by assembly and recruitment.</title>
        <authorList>
            <person name="Haro-Moreno J.M."/>
            <person name="Lopez-Perez M."/>
            <person name="De La Torre J.R."/>
            <person name="Picazo A."/>
            <person name="Camacho A."/>
            <person name="Rodriguez-Valera F."/>
        </authorList>
    </citation>
    <scope>NUCLEOTIDE SEQUENCE [LARGE SCALE GENOMIC DNA]</scope>
    <source>
        <strain evidence="6">MED-G82</strain>
    </source>
</reference>
<dbReference type="InterPro" id="IPR037171">
    <property type="entry name" value="NagB/RpiA_transferase-like"/>
</dbReference>
<evidence type="ECO:0000256" key="5">
    <source>
        <dbReference type="RuleBase" id="RU361279"/>
    </source>
</evidence>
<comment type="caution">
    <text evidence="6">The sequence shown here is derived from an EMBL/GenBank/DDBJ whole genome shotgun (WGS) entry which is preliminary data.</text>
</comment>
<protein>
    <recommendedName>
        <fullName evidence="5">5-formyltetrahydrofolate cyclo-ligase</fullName>
        <ecNumber evidence="5">6.3.3.2</ecNumber>
    </recommendedName>
</protein>
<dbReference type="SUPFAM" id="SSF100950">
    <property type="entry name" value="NagB/RpiA/CoA transferase-like"/>
    <property type="match status" value="1"/>
</dbReference>
<feature type="binding site" evidence="4">
    <location>
        <position position="54"/>
    </location>
    <ligand>
        <name>substrate</name>
    </ligand>
</feature>
<dbReference type="EMBL" id="QOPE01000011">
    <property type="protein sequence ID" value="RCL41549.1"/>
    <property type="molecule type" value="Genomic_DNA"/>
</dbReference>
<dbReference type="GO" id="GO:0046872">
    <property type="term" value="F:metal ion binding"/>
    <property type="evidence" value="ECO:0007669"/>
    <property type="project" value="UniProtKB-KW"/>
</dbReference>
<keyword evidence="5" id="KW-0479">Metal-binding</keyword>
<dbReference type="NCBIfam" id="TIGR02727">
    <property type="entry name" value="MTHFS_bact"/>
    <property type="match status" value="1"/>
</dbReference>
<comment type="cofactor">
    <cofactor evidence="5">
        <name>Mg(2+)</name>
        <dbReference type="ChEBI" id="CHEBI:18420"/>
    </cofactor>
</comment>